<evidence type="ECO:0000313" key="1">
    <source>
        <dbReference type="EMBL" id="MBW61900.1"/>
    </source>
</evidence>
<sequence length="95" mass="11426">MFSRMLDFYFVTYYLQCTYCLPGGCAGRFNPERNYADEWCCWCCSPVRFFDYSLPLPLRRKQIRFLNCQKGFQTLNHFVPPKPFLVLFFVGFVFI</sequence>
<name>A0A2M4C9A7_9DIPT</name>
<organism evidence="1">
    <name type="scientific">Anopheles marajoara</name>
    <dbReference type="NCBI Taxonomy" id="58244"/>
    <lineage>
        <taxon>Eukaryota</taxon>
        <taxon>Metazoa</taxon>
        <taxon>Ecdysozoa</taxon>
        <taxon>Arthropoda</taxon>
        <taxon>Hexapoda</taxon>
        <taxon>Insecta</taxon>
        <taxon>Pterygota</taxon>
        <taxon>Neoptera</taxon>
        <taxon>Endopterygota</taxon>
        <taxon>Diptera</taxon>
        <taxon>Nematocera</taxon>
        <taxon>Culicoidea</taxon>
        <taxon>Culicidae</taxon>
        <taxon>Anophelinae</taxon>
        <taxon>Anopheles</taxon>
    </lineage>
</organism>
<protein>
    <submittedName>
        <fullName evidence="1">Putative secreted protein</fullName>
    </submittedName>
</protein>
<reference evidence="1" key="1">
    <citation type="submission" date="2018-01" db="EMBL/GenBank/DDBJ databases">
        <title>An insight into the sialome of Amazonian anophelines.</title>
        <authorList>
            <person name="Ribeiro J.M."/>
            <person name="Scarpassa V."/>
            <person name="Calvo E."/>
        </authorList>
    </citation>
    <scope>NUCLEOTIDE SEQUENCE</scope>
    <source>
        <tissue evidence="1">Salivary glands</tissue>
    </source>
</reference>
<dbReference type="AlphaFoldDB" id="A0A2M4C9A7"/>
<proteinExistence type="predicted"/>
<dbReference type="EMBL" id="GGFJ01012759">
    <property type="protein sequence ID" value="MBW61900.1"/>
    <property type="molecule type" value="Transcribed_RNA"/>
</dbReference>
<accession>A0A2M4C9A7</accession>